<dbReference type="Proteomes" id="UP000321287">
    <property type="component" value="Unassembled WGS sequence"/>
</dbReference>
<name>A0AAN4R2M6_9PROT</name>
<gene>
    <name evidence="1" type="ORF">ABO01nite_19230</name>
</gene>
<accession>A0AAN4R2M6</accession>
<evidence type="ECO:0000313" key="2">
    <source>
        <dbReference type="Proteomes" id="UP000321287"/>
    </source>
</evidence>
<dbReference type="AlphaFoldDB" id="A0AAN4R2M6"/>
<organism evidence="1 2">
    <name type="scientific">Asaia bogorensis NBRC 16594</name>
    <dbReference type="NCBI Taxonomy" id="1231624"/>
    <lineage>
        <taxon>Bacteria</taxon>
        <taxon>Pseudomonadati</taxon>
        <taxon>Pseudomonadota</taxon>
        <taxon>Alphaproteobacteria</taxon>
        <taxon>Acetobacterales</taxon>
        <taxon>Acetobacteraceae</taxon>
        <taxon>Asaia</taxon>
    </lineage>
</organism>
<keyword evidence="2" id="KW-1185">Reference proteome</keyword>
<evidence type="ECO:0000313" key="1">
    <source>
        <dbReference type="EMBL" id="GEL53916.1"/>
    </source>
</evidence>
<protein>
    <submittedName>
        <fullName evidence="1">Uncharacterized protein</fullName>
    </submittedName>
</protein>
<sequence>MAAYLTCVGETVPVSRHGMRSRKTGLGCYAKRPRSSDRLAAQGAWLGHFRSRGGWRLPVRLSGSNALALAP</sequence>
<dbReference type="EMBL" id="BJVS01000005">
    <property type="protein sequence ID" value="GEL53916.1"/>
    <property type="molecule type" value="Genomic_DNA"/>
</dbReference>
<proteinExistence type="predicted"/>
<comment type="caution">
    <text evidence="1">The sequence shown here is derived from an EMBL/GenBank/DDBJ whole genome shotgun (WGS) entry which is preliminary data.</text>
</comment>
<reference evidence="1 2" key="1">
    <citation type="submission" date="2019-07" db="EMBL/GenBank/DDBJ databases">
        <title>Whole genome shotgun sequence of Asaia bogorensis NBRC 16594.</title>
        <authorList>
            <person name="Hosoyama A."/>
            <person name="Uohara A."/>
            <person name="Ohji S."/>
            <person name="Ichikawa N."/>
        </authorList>
    </citation>
    <scope>NUCLEOTIDE SEQUENCE [LARGE SCALE GENOMIC DNA]</scope>
    <source>
        <strain evidence="1 2">NBRC 16594</strain>
    </source>
</reference>